<evidence type="ECO:0000313" key="1">
    <source>
        <dbReference type="EMBL" id="SEN72899.1"/>
    </source>
</evidence>
<dbReference type="STRING" id="573321.SAMN04488505_112107"/>
<keyword evidence="2" id="KW-1185">Reference proteome</keyword>
<dbReference type="InterPro" id="IPR007822">
    <property type="entry name" value="LANC-like"/>
</dbReference>
<dbReference type="Pfam" id="PF05147">
    <property type="entry name" value="LANC_like"/>
    <property type="match status" value="1"/>
</dbReference>
<gene>
    <name evidence="1" type="ORF">SAMN04488505_112107</name>
</gene>
<dbReference type="Gene3D" id="1.50.10.20">
    <property type="match status" value="1"/>
</dbReference>
<dbReference type="SUPFAM" id="SSF158745">
    <property type="entry name" value="LanC-like"/>
    <property type="match status" value="1"/>
</dbReference>
<proteinExistence type="predicted"/>
<dbReference type="SMART" id="SM01260">
    <property type="entry name" value="LANC_like"/>
    <property type="match status" value="1"/>
</dbReference>
<protein>
    <submittedName>
        <fullName evidence="1">Lanthionine synthetase C-like protein</fullName>
    </submittedName>
</protein>
<dbReference type="OrthoDB" id="6313827at2"/>
<name>A0A1H8IX32_9BACT</name>
<accession>A0A1H8IX32</accession>
<dbReference type="RefSeq" id="WP_089920721.1">
    <property type="nucleotide sequence ID" value="NZ_FOBB01000012.1"/>
</dbReference>
<dbReference type="GO" id="GO:0031179">
    <property type="term" value="P:peptide modification"/>
    <property type="evidence" value="ECO:0007669"/>
    <property type="project" value="InterPro"/>
</dbReference>
<dbReference type="Proteomes" id="UP000198984">
    <property type="component" value="Unassembled WGS sequence"/>
</dbReference>
<reference evidence="1 2" key="1">
    <citation type="submission" date="2016-10" db="EMBL/GenBank/DDBJ databases">
        <authorList>
            <person name="de Groot N.N."/>
        </authorList>
    </citation>
    <scope>NUCLEOTIDE SEQUENCE [LARGE SCALE GENOMIC DNA]</scope>
    <source>
        <strain evidence="1 2">DSM 21039</strain>
    </source>
</reference>
<dbReference type="EMBL" id="FOBB01000012">
    <property type="protein sequence ID" value="SEN72899.1"/>
    <property type="molecule type" value="Genomic_DNA"/>
</dbReference>
<organism evidence="1 2">
    <name type="scientific">Chitinophaga rupis</name>
    <dbReference type="NCBI Taxonomy" id="573321"/>
    <lineage>
        <taxon>Bacteria</taxon>
        <taxon>Pseudomonadati</taxon>
        <taxon>Bacteroidota</taxon>
        <taxon>Chitinophagia</taxon>
        <taxon>Chitinophagales</taxon>
        <taxon>Chitinophagaceae</taxon>
        <taxon>Chitinophaga</taxon>
    </lineage>
</organism>
<evidence type="ECO:0000313" key="2">
    <source>
        <dbReference type="Proteomes" id="UP000198984"/>
    </source>
</evidence>
<sequence>MIKPETPESHVLERLTTIIGRQFDERPGFGIQDISFALFYHYLYKATTDNDHLTRRNQCLEVVINDLEQQDSATATLGRYPFFFNCLAHLLQQIQTENLVLQPLVQRVNDWNKQLVTDTDFDITTLPSMGYLTGWAGVLYYFKNLPSAFESRQLLLDRHFEPIANHVQWMCEQELFLLPYETKETDMGLAKGICGLLMVVADVAHLVSYPKTGSIIGSCVHQLIRLRQEVDQSADKCSFFPYRIDNEQKVALYNNSLGWDSSDLGHALLLCRAALLCKNSNYLRMAELIALNTLLRKNETHTGIHNASVQYGAAGVAILYKRLFAFTGRKDLLKGYHYWMDQTLTLAQAALEKEEPPGNNTGILEGLTGIGLTLLSRKYDYAADWSKILLA</sequence>
<dbReference type="AlphaFoldDB" id="A0A1H8IX32"/>